<name>A0A4C1V1R0_EUMVA</name>
<comment type="caution">
    <text evidence="1">The sequence shown here is derived from an EMBL/GenBank/DDBJ whole genome shotgun (WGS) entry which is preliminary data.</text>
</comment>
<accession>A0A4C1V1R0</accession>
<keyword evidence="2" id="KW-1185">Reference proteome</keyword>
<organism evidence="1 2">
    <name type="scientific">Eumeta variegata</name>
    <name type="common">Bagworm moth</name>
    <name type="synonym">Eumeta japonica</name>
    <dbReference type="NCBI Taxonomy" id="151549"/>
    <lineage>
        <taxon>Eukaryota</taxon>
        <taxon>Metazoa</taxon>
        <taxon>Ecdysozoa</taxon>
        <taxon>Arthropoda</taxon>
        <taxon>Hexapoda</taxon>
        <taxon>Insecta</taxon>
        <taxon>Pterygota</taxon>
        <taxon>Neoptera</taxon>
        <taxon>Endopterygota</taxon>
        <taxon>Lepidoptera</taxon>
        <taxon>Glossata</taxon>
        <taxon>Ditrysia</taxon>
        <taxon>Tineoidea</taxon>
        <taxon>Psychidae</taxon>
        <taxon>Oiketicinae</taxon>
        <taxon>Eumeta</taxon>
    </lineage>
</organism>
<protein>
    <submittedName>
        <fullName evidence="1">Uncharacterized protein</fullName>
    </submittedName>
</protein>
<proteinExistence type="predicted"/>
<dbReference type="AlphaFoldDB" id="A0A4C1V1R0"/>
<evidence type="ECO:0000313" key="2">
    <source>
        <dbReference type="Proteomes" id="UP000299102"/>
    </source>
</evidence>
<evidence type="ECO:0000313" key="1">
    <source>
        <dbReference type="EMBL" id="GBP32470.1"/>
    </source>
</evidence>
<reference evidence="1 2" key="1">
    <citation type="journal article" date="2019" name="Commun. Biol.">
        <title>The bagworm genome reveals a unique fibroin gene that provides high tensile strength.</title>
        <authorList>
            <person name="Kono N."/>
            <person name="Nakamura H."/>
            <person name="Ohtoshi R."/>
            <person name="Tomita M."/>
            <person name="Numata K."/>
            <person name="Arakawa K."/>
        </authorList>
    </citation>
    <scope>NUCLEOTIDE SEQUENCE [LARGE SCALE GENOMIC DNA]</scope>
</reference>
<sequence length="69" mass="7575">MARPPAVPASSCRRACYVVLPTPFSICYSIRNQEPDNALGTSPESRVSMVCGDYYILAARMLVFSSIML</sequence>
<dbReference type="Proteomes" id="UP000299102">
    <property type="component" value="Unassembled WGS sequence"/>
</dbReference>
<dbReference type="EMBL" id="BGZK01000260">
    <property type="protein sequence ID" value="GBP32470.1"/>
    <property type="molecule type" value="Genomic_DNA"/>
</dbReference>
<gene>
    <name evidence="1" type="ORF">EVAR_24634_1</name>
</gene>